<dbReference type="GO" id="GO:0006465">
    <property type="term" value="P:signal peptide processing"/>
    <property type="evidence" value="ECO:0007669"/>
    <property type="project" value="InterPro"/>
</dbReference>
<feature type="transmembrane region" description="Helical" evidence="7">
    <location>
        <begin position="71"/>
        <end position="90"/>
    </location>
</feature>
<evidence type="ECO:0000256" key="5">
    <source>
        <dbReference type="ARBA" id="ARBA00022801"/>
    </source>
</evidence>
<proteinExistence type="inferred from homology"/>
<feature type="active site" evidence="6">
    <location>
        <position position="182"/>
    </location>
</feature>
<accession>A0A368BPL5</accession>
<gene>
    <name evidence="9" type="primary">lepB</name>
    <name evidence="9" type="ORF">DBW97_02185</name>
</gene>
<name>A0A368BPL5_9GAMM</name>
<evidence type="ECO:0000256" key="1">
    <source>
        <dbReference type="ARBA" id="ARBA00000677"/>
    </source>
</evidence>
<dbReference type="PROSITE" id="PS00760">
    <property type="entry name" value="SPASE_I_2"/>
    <property type="match status" value="1"/>
</dbReference>
<evidence type="ECO:0000256" key="6">
    <source>
        <dbReference type="PIRSR" id="PIRSR600223-1"/>
    </source>
</evidence>
<evidence type="ECO:0000256" key="3">
    <source>
        <dbReference type="ARBA" id="ARBA00013208"/>
    </source>
</evidence>
<dbReference type="GO" id="GO:0004252">
    <property type="term" value="F:serine-type endopeptidase activity"/>
    <property type="evidence" value="ECO:0007669"/>
    <property type="project" value="InterPro"/>
</dbReference>
<dbReference type="EC" id="3.4.21.89" evidence="3 7"/>
<dbReference type="CDD" id="cd06530">
    <property type="entry name" value="S26_SPase_I"/>
    <property type="match status" value="1"/>
</dbReference>
<dbReference type="InterPro" id="IPR000223">
    <property type="entry name" value="Pept_S26A_signal_pept_1"/>
</dbReference>
<keyword evidence="7" id="KW-0472">Membrane</keyword>
<dbReference type="Gene3D" id="2.10.109.10">
    <property type="entry name" value="Umud Fragment, subunit A"/>
    <property type="match status" value="1"/>
</dbReference>
<keyword evidence="7" id="KW-1133">Transmembrane helix</keyword>
<dbReference type="InterPro" id="IPR019533">
    <property type="entry name" value="Peptidase_S26"/>
</dbReference>
<comment type="catalytic activity">
    <reaction evidence="1 7">
        <text>Cleavage of hydrophobic, N-terminal signal or leader sequences from secreted and periplasmic proteins.</text>
        <dbReference type="EC" id="3.4.21.89"/>
    </reaction>
</comment>
<feature type="transmembrane region" description="Helical" evidence="7">
    <location>
        <begin position="102"/>
        <end position="118"/>
    </location>
</feature>
<dbReference type="SUPFAM" id="SSF51306">
    <property type="entry name" value="LexA/Signal peptidase"/>
    <property type="match status" value="1"/>
</dbReference>
<evidence type="ECO:0000256" key="4">
    <source>
        <dbReference type="ARBA" id="ARBA00019232"/>
    </source>
</evidence>
<protein>
    <recommendedName>
        <fullName evidence="4 7">Signal peptidase I</fullName>
        <ecNumber evidence="3 7">3.4.21.89</ecNumber>
    </recommendedName>
</protein>
<feature type="active site" evidence="6">
    <location>
        <position position="127"/>
    </location>
</feature>
<comment type="similarity">
    <text evidence="2 7">Belongs to the peptidase S26 family.</text>
</comment>
<keyword evidence="5 7" id="KW-0378">Hydrolase</keyword>
<dbReference type="GO" id="GO:0016020">
    <property type="term" value="C:membrane"/>
    <property type="evidence" value="ECO:0007669"/>
    <property type="project" value="UniProtKB-SubCell"/>
</dbReference>
<feature type="transmembrane region" description="Helical" evidence="7">
    <location>
        <begin position="47"/>
        <end position="65"/>
    </location>
</feature>
<dbReference type="Pfam" id="PF10502">
    <property type="entry name" value="Peptidase_S26"/>
    <property type="match status" value="1"/>
</dbReference>
<comment type="caution">
    <text evidence="9">The sequence shown here is derived from an EMBL/GenBank/DDBJ whole genome shotgun (WGS) entry which is preliminary data.</text>
</comment>
<dbReference type="PRINTS" id="PR00727">
    <property type="entry name" value="LEADERPTASE"/>
</dbReference>
<dbReference type="PANTHER" id="PTHR43390:SF1">
    <property type="entry name" value="CHLOROPLAST PROCESSING PEPTIDASE"/>
    <property type="match status" value="1"/>
</dbReference>
<keyword evidence="7" id="KW-0645">Protease</keyword>
<dbReference type="PROSITE" id="PS00761">
    <property type="entry name" value="SPASE_I_3"/>
    <property type="match status" value="1"/>
</dbReference>
<evidence type="ECO:0000256" key="2">
    <source>
        <dbReference type="ARBA" id="ARBA00009370"/>
    </source>
</evidence>
<dbReference type="Proteomes" id="UP000252147">
    <property type="component" value="Unassembled WGS sequence"/>
</dbReference>
<feature type="domain" description="Peptidase S26" evidence="8">
    <location>
        <begin position="103"/>
        <end position="285"/>
    </location>
</feature>
<evidence type="ECO:0000256" key="7">
    <source>
        <dbReference type="RuleBase" id="RU362042"/>
    </source>
</evidence>
<keyword evidence="7" id="KW-0812">Transmembrane</keyword>
<dbReference type="GO" id="GO:0009003">
    <property type="term" value="F:signal peptidase activity"/>
    <property type="evidence" value="ECO:0007669"/>
    <property type="project" value="UniProtKB-EC"/>
</dbReference>
<dbReference type="InterPro" id="IPR019757">
    <property type="entry name" value="Pept_S26A_signal_pept_1_Lys-AS"/>
</dbReference>
<dbReference type="InterPro" id="IPR036286">
    <property type="entry name" value="LexA/Signal_pep-like_sf"/>
</dbReference>
<dbReference type="AlphaFoldDB" id="A0A368BPL5"/>
<dbReference type="NCBIfam" id="TIGR02227">
    <property type="entry name" value="sigpep_I_bact"/>
    <property type="match status" value="1"/>
</dbReference>
<feature type="transmembrane region" description="Helical" evidence="7">
    <location>
        <begin position="15"/>
        <end position="35"/>
    </location>
</feature>
<dbReference type="InterPro" id="IPR019758">
    <property type="entry name" value="Pept_S26A_signal_pept_1_CS"/>
</dbReference>
<comment type="subcellular location">
    <subcellularLocation>
        <location evidence="7">Membrane</location>
        <topology evidence="7">Multi-pass membrane protein</topology>
    </subcellularLocation>
</comment>
<reference evidence="9 10" key="1">
    <citation type="journal article" date="2018" name="Microbiome">
        <title>Fine metagenomic profile of the Mediterranean stratified and mixed water columns revealed by assembly and recruitment.</title>
        <authorList>
            <person name="Haro-Moreno J.M."/>
            <person name="Lopez-Perez M."/>
            <person name="De La Torre J.R."/>
            <person name="Picazo A."/>
            <person name="Camacho A."/>
            <person name="Rodriguez-Valera F."/>
        </authorList>
    </citation>
    <scope>NUCLEOTIDE SEQUENCE [LARGE SCALE GENOMIC DNA]</scope>
    <source>
        <strain evidence="9">MED-G83</strain>
    </source>
</reference>
<dbReference type="EMBL" id="QOPD01000002">
    <property type="protein sequence ID" value="RCL38844.1"/>
    <property type="molecule type" value="Genomic_DNA"/>
</dbReference>
<dbReference type="PANTHER" id="PTHR43390">
    <property type="entry name" value="SIGNAL PEPTIDASE I"/>
    <property type="match status" value="1"/>
</dbReference>
<evidence type="ECO:0000259" key="8">
    <source>
        <dbReference type="Pfam" id="PF10502"/>
    </source>
</evidence>
<evidence type="ECO:0000313" key="10">
    <source>
        <dbReference type="Proteomes" id="UP000252147"/>
    </source>
</evidence>
<sequence>MLEVFFSLITPLANIFWFSLLNLGICLISIHWIYVRNQTGENPKHHRALQSIGLVLALLAIGILWVKQWNIGDLLAFYTVFSGVVYLSTLNRDKNVLKEARGWFLSILFVFVIRGYIYEPWQIPSSSMKPNLEIGDFVLVNRNAYGLEIPFTGRAKILSRSPEIGEVVVFFPPHKPTTPFVKRVIAKGGDRVTYANKKYFVNGNELEASFFSEDISGGNLFYEQNNNISYVIRKIPSRPAVNGSWEIPEGSFFVSGDNRDNSSDSREWGYITEDVIWGRADFIWMSWPQSNFPNFSRVGKVE</sequence>
<organism evidence="9 10">
    <name type="scientific">SAR86 cluster bacterium</name>
    <dbReference type="NCBI Taxonomy" id="2030880"/>
    <lineage>
        <taxon>Bacteria</taxon>
        <taxon>Pseudomonadati</taxon>
        <taxon>Pseudomonadota</taxon>
        <taxon>Gammaproteobacteria</taxon>
        <taxon>SAR86 cluster</taxon>
    </lineage>
</organism>
<evidence type="ECO:0000313" key="9">
    <source>
        <dbReference type="EMBL" id="RCL38844.1"/>
    </source>
</evidence>